<protein>
    <recommendedName>
        <fullName evidence="4">Type II secretion system protein GspG C-terminal domain-containing protein</fullName>
    </recommendedName>
</protein>
<reference evidence="2 3" key="1">
    <citation type="journal article" date="2016" name="Nat. Commun.">
        <title>Thousands of microbial genomes shed light on interconnected biogeochemical processes in an aquifer system.</title>
        <authorList>
            <person name="Anantharaman K."/>
            <person name="Brown C.T."/>
            <person name="Hug L.A."/>
            <person name="Sharon I."/>
            <person name="Castelle C.J."/>
            <person name="Probst A.J."/>
            <person name="Thomas B.C."/>
            <person name="Singh A."/>
            <person name="Wilkins M.J."/>
            <person name="Karaoz U."/>
            <person name="Brodie E.L."/>
            <person name="Williams K.H."/>
            <person name="Hubbard S.S."/>
            <person name="Banfield J.F."/>
        </authorList>
    </citation>
    <scope>NUCLEOTIDE SEQUENCE [LARGE SCALE GENOMIC DNA]</scope>
</reference>
<dbReference type="AlphaFoldDB" id="A0A1G2HMR7"/>
<keyword evidence="1" id="KW-1133">Transmembrane helix</keyword>
<dbReference type="SUPFAM" id="SSF54523">
    <property type="entry name" value="Pili subunits"/>
    <property type="match status" value="1"/>
</dbReference>
<dbReference type="InterPro" id="IPR045584">
    <property type="entry name" value="Pilin-like"/>
</dbReference>
<keyword evidence="1" id="KW-0812">Transmembrane</keyword>
<evidence type="ECO:0000313" key="3">
    <source>
        <dbReference type="Proteomes" id="UP000176855"/>
    </source>
</evidence>
<dbReference type="NCBIfam" id="TIGR02532">
    <property type="entry name" value="IV_pilin_GFxxxE"/>
    <property type="match status" value="1"/>
</dbReference>
<dbReference type="STRING" id="1802202.A2730_00595"/>
<sequence>MQTSRYNHKKNKSLAGFTIIELLVVVSIIAVLASIVLVNVTGYINKGKNAAIRGNLATVVTNGSIFYDNNGTFDNFCANAYFTSPSAAITSAGGTAACVEKGDNTAWCACSTMKVTVEEPLNSTFCVDSTGYKKVTQNIGLCPTRCPAAGACVD</sequence>
<keyword evidence="1" id="KW-0472">Membrane</keyword>
<proteinExistence type="predicted"/>
<dbReference type="Proteomes" id="UP000176855">
    <property type="component" value="Unassembled WGS sequence"/>
</dbReference>
<comment type="caution">
    <text evidence="2">The sequence shown here is derived from an EMBL/GenBank/DDBJ whole genome shotgun (WGS) entry which is preliminary data.</text>
</comment>
<name>A0A1G2HMR7_9BACT</name>
<evidence type="ECO:0000256" key="1">
    <source>
        <dbReference type="SAM" id="Phobius"/>
    </source>
</evidence>
<feature type="transmembrane region" description="Helical" evidence="1">
    <location>
        <begin position="14"/>
        <end position="38"/>
    </location>
</feature>
<gene>
    <name evidence="2" type="ORF">A2730_00595</name>
</gene>
<evidence type="ECO:0008006" key="4">
    <source>
        <dbReference type="Google" id="ProtNLM"/>
    </source>
</evidence>
<dbReference type="Pfam" id="PF07963">
    <property type="entry name" value="N_methyl"/>
    <property type="match status" value="1"/>
</dbReference>
<dbReference type="InterPro" id="IPR012902">
    <property type="entry name" value="N_methyl_site"/>
</dbReference>
<organism evidence="2 3">
    <name type="scientific">Candidatus Staskawiczbacteria bacterium RIFCSPHIGHO2_01_FULL_39_25</name>
    <dbReference type="NCBI Taxonomy" id="1802202"/>
    <lineage>
        <taxon>Bacteria</taxon>
        <taxon>Candidatus Staskawicziibacteriota</taxon>
    </lineage>
</organism>
<dbReference type="EMBL" id="MHOO01000011">
    <property type="protein sequence ID" value="OGZ63776.1"/>
    <property type="molecule type" value="Genomic_DNA"/>
</dbReference>
<accession>A0A1G2HMR7</accession>
<dbReference type="Gene3D" id="3.30.700.10">
    <property type="entry name" value="Glycoprotein, Type 4 Pilin"/>
    <property type="match status" value="1"/>
</dbReference>
<evidence type="ECO:0000313" key="2">
    <source>
        <dbReference type="EMBL" id="OGZ63776.1"/>
    </source>
</evidence>